<dbReference type="EMBL" id="GL439853">
    <property type="protein sequence ID" value="EFN66687.1"/>
    <property type="molecule type" value="Genomic_DNA"/>
</dbReference>
<feature type="region of interest" description="Disordered" evidence="1">
    <location>
        <begin position="1"/>
        <end position="23"/>
    </location>
</feature>
<reference evidence="2 3" key="1">
    <citation type="journal article" date="2010" name="Science">
        <title>Genomic comparison of the ants Camponotus floridanus and Harpegnathos saltator.</title>
        <authorList>
            <person name="Bonasio R."/>
            <person name="Zhang G."/>
            <person name="Ye C."/>
            <person name="Mutti N.S."/>
            <person name="Fang X."/>
            <person name="Qin N."/>
            <person name="Donahue G."/>
            <person name="Yang P."/>
            <person name="Li Q."/>
            <person name="Li C."/>
            <person name="Zhang P."/>
            <person name="Huang Z."/>
            <person name="Berger S.L."/>
            <person name="Reinberg D."/>
            <person name="Wang J."/>
            <person name="Liebig J."/>
        </authorList>
    </citation>
    <scope>NUCLEOTIDE SEQUENCE [LARGE SCALE GENOMIC DNA]</scope>
    <source>
        <strain evidence="3">C129</strain>
    </source>
</reference>
<evidence type="ECO:0000313" key="3">
    <source>
        <dbReference type="Proteomes" id="UP000000311"/>
    </source>
</evidence>
<dbReference type="InParanoid" id="E2AIQ0"/>
<name>E2AIQ0_CAMFO</name>
<sequence>MENRNWGSARERNGCLKLEKAPSPEEKIMKTSCAKRNLMPQQRQTEKSLGCLADNTAGTKFHFRSEITSNSIYIPITECNV</sequence>
<dbReference type="AlphaFoldDB" id="E2AIQ0"/>
<evidence type="ECO:0000256" key="1">
    <source>
        <dbReference type="SAM" id="MobiDB-lite"/>
    </source>
</evidence>
<keyword evidence="3" id="KW-1185">Reference proteome</keyword>
<protein>
    <submittedName>
        <fullName evidence="2">Uncharacterized protein</fullName>
    </submittedName>
</protein>
<organism evidence="3">
    <name type="scientific">Camponotus floridanus</name>
    <name type="common">Florida carpenter ant</name>
    <dbReference type="NCBI Taxonomy" id="104421"/>
    <lineage>
        <taxon>Eukaryota</taxon>
        <taxon>Metazoa</taxon>
        <taxon>Ecdysozoa</taxon>
        <taxon>Arthropoda</taxon>
        <taxon>Hexapoda</taxon>
        <taxon>Insecta</taxon>
        <taxon>Pterygota</taxon>
        <taxon>Neoptera</taxon>
        <taxon>Endopterygota</taxon>
        <taxon>Hymenoptera</taxon>
        <taxon>Apocrita</taxon>
        <taxon>Aculeata</taxon>
        <taxon>Formicoidea</taxon>
        <taxon>Formicidae</taxon>
        <taxon>Formicinae</taxon>
        <taxon>Camponotus</taxon>
    </lineage>
</organism>
<accession>E2AIQ0</accession>
<dbReference type="Proteomes" id="UP000000311">
    <property type="component" value="Unassembled WGS sequence"/>
</dbReference>
<evidence type="ECO:0000313" key="2">
    <source>
        <dbReference type="EMBL" id="EFN66687.1"/>
    </source>
</evidence>
<proteinExistence type="predicted"/>
<gene>
    <name evidence="2" type="ORF">EAG_04711</name>
</gene>